<organism evidence="1 2">
    <name type="scientific">Segatella copri</name>
    <dbReference type="NCBI Taxonomy" id="165179"/>
    <lineage>
        <taxon>Bacteria</taxon>
        <taxon>Pseudomonadati</taxon>
        <taxon>Bacteroidota</taxon>
        <taxon>Bacteroidia</taxon>
        <taxon>Bacteroidales</taxon>
        <taxon>Prevotellaceae</taxon>
        <taxon>Segatella</taxon>
    </lineage>
</organism>
<evidence type="ECO:0000313" key="2">
    <source>
        <dbReference type="Proteomes" id="UP000284548"/>
    </source>
</evidence>
<dbReference type="PANTHER" id="PTHR41317:SF1">
    <property type="entry name" value="PD-(D_E)XK NUCLEASE FAMILY TRANSPOSASE"/>
    <property type="match status" value="1"/>
</dbReference>
<name>A0A414XHZ9_9BACT</name>
<dbReference type="Proteomes" id="UP000284548">
    <property type="component" value="Unassembled WGS sequence"/>
</dbReference>
<proteinExistence type="predicted"/>
<dbReference type="InterPro" id="IPR010106">
    <property type="entry name" value="RpnA"/>
</dbReference>
<dbReference type="EMBL" id="QRKB01000136">
    <property type="protein sequence ID" value="RHH72905.1"/>
    <property type="molecule type" value="Genomic_DNA"/>
</dbReference>
<comment type="caution">
    <text evidence="1">The sequence shown here is derived from an EMBL/GenBank/DDBJ whole genome shotgun (WGS) entry which is preliminary data.</text>
</comment>
<dbReference type="NCBIfam" id="TIGR01784">
    <property type="entry name" value="T_den_put_tspse"/>
    <property type="match status" value="1"/>
</dbReference>
<protein>
    <submittedName>
        <fullName evidence="1">Rpn family recombination-promoting nuclease/putative transposase</fullName>
    </submittedName>
</protein>
<dbReference type="RefSeq" id="WP_118256036.1">
    <property type="nucleotide sequence ID" value="NZ_QRKB01000136.1"/>
</dbReference>
<evidence type="ECO:0000313" key="1">
    <source>
        <dbReference type="EMBL" id="RHH72905.1"/>
    </source>
</evidence>
<reference evidence="1 2" key="1">
    <citation type="submission" date="2018-08" db="EMBL/GenBank/DDBJ databases">
        <title>A genome reference for cultivated species of the human gut microbiota.</title>
        <authorList>
            <person name="Zou Y."/>
            <person name="Xue W."/>
            <person name="Luo G."/>
        </authorList>
    </citation>
    <scope>NUCLEOTIDE SEQUENCE [LARGE SCALE GENOMIC DNA]</scope>
    <source>
        <strain evidence="1 2">AM16-54</strain>
    </source>
</reference>
<dbReference type="PANTHER" id="PTHR41317">
    <property type="entry name" value="PD-(D_E)XK NUCLEASE FAMILY TRANSPOSASE"/>
    <property type="match status" value="1"/>
</dbReference>
<gene>
    <name evidence="1" type="ORF">DW192_16660</name>
</gene>
<feature type="non-terminal residue" evidence="1">
    <location>
        <position position="1"/>
    </location>
</feature>
<accession>A0A414XHZ9</accession>
<dbReference type="Pfam" id="PF12784">
    <property type="entry name" value="PDDEXK_2"/>
    <property type="match status" value="1"/>
</dbReference>
<dbReference type="AlphaFoldDB" id="A0A414XHZ9"/>
<sequence>DVYTDRRAIFDVYCEGENGEKFIVEMQNAYQTYFKDRALFYSTFPIREQAPKGNEWDFKLNHVYTVALLNFSMNEDAFDKEKIRHHVQLCDTATHKVFYDKLEYIYVEISKFNKTLEELDTLYEKWLYALKNLYKLTQRPKELCDKVFDRLFEEAEIAKFTPQEMREYETSKMAYRDIKNSVDTAKREGIAEGMEIGMAKGKQEGLAEGMEKGMEKGRAEGKHEANTETAQRLLAMGLSAEQVSKATQLPLEIIKNLSNT</sequence>